<proteinExistence type="predicted"/>
<dbReference type="CDD" id="cd14014">
    <property type="entry name" value="STKc_PknB_like"/>
    <property type="match status" value="1"/>
</dbReference>
<evidence type="ECO:0000256" key="3">
    <source>
        <dbReference type="ARBA" id="ARBA00022679"/>
    </source>
</evidence>
<dbReference type="RefSeq" id="WP_102171746.1">
    <property type="nucleotide sequence ID" value="NZ_NMQA01000054.1"/>
</dbReference>
<dbReference type="SMART" id="SM00220">
    <property type="entry name" value="S_TKc"/>
    <property type="match status" value="1"/>
</dbReference>
<evidence type="ECO:0000256" key="5">
    <source>
        <dbReference type="ARBA" id="ARBA00022777"/>
    </source>
</evidence>
<dbReference type="InterPro" id="IPR017441">
    <property type="entry name" value="Protein_kinase_ATP_BS"/>
</dbReference>
<dbReference type="PANTHER" id="PTHR24363:SF0">
    <property type="entry name" value="SERINE_THREONINE KINASE LIKE DOMAIN CONTAINING 1"/>
    <property type="match status" value="1"/>
</dbReference>
<organism evidence="11 12">
    <name type="scientific">Fischerella thermalis CCMEE 5268</name>
    <dbReference type="NCBI Taxonomy" id="2019662"/>
    <lineage>
        <taxon>Bacteria</taxon>
        <taxon>Bacillati</taxon>
        <taxon>Cyanobacteriota</taxon>
        <taxon>Cyanophyceae</taxon>
        <taxon>Nostocales</taxon>
        <taxon>Hapalosiphonaceae</taxon>
        <taxon>Fischerella</taxon>
    </lineage>
</organism>
<dbReference type="PANTHER" id="PTHR24363">
    <property type="entry name" value="SERINE/THREONINE PROTEIN KINASE"/>
    <property type="match status" value="1"/>
</dbReference>
<dbReference type="InterPro" id="IPR011009">
    <property type="entry name" value="Kinase-like_dom_sf"/>
</dbReference>
<evidence type="ECO:0000256" key="4">
    <source>
        <dbReference type="ARBA" id="ARBA00022741"/>
    </source>
</evidence>
<feature type="domain" description="Protein kinase" evidence="10">
    <location>
        <begin position="37"/>
        <end position="302"/>
    </location>
</feature>
<keyword evidence="2 11" id="KW-0723">Serine/threonine-protein kinase</keyword>
<evidence type="ECO:0000256" key="2">
    <source>
        <dbReference type="ARBA" id="ARBA00022527"/>
    </source>
</evidence>
<evidence type="ECO:0000256" key="9">
    <source>
        <dbReference type="PROSITE-ProRule" id="PRU10141"/>
    </source>
</evidence>
<feature type="binding site" evidence="9">
    <location>
        <position position="68"/>
    </location>
    <ligand>
        <name>ATP</name>
        <dbReference type="ChEBI" id="CHEBI:30616"/>
    </ligand>
</feature>
<comment type="catalytic activity">
    <reaction evidence="7">
        <text>L-threonyl-[protein] + ATP = O-phospho-L-threonyl-[protein] + ADP + H(+)</text>
        <dbReference type="Rhea" id="RHEA:46608"/>
        <dbReference type="Rhea" id="RHEA-COMP:11060"/>
        <dbReference type="Rhea" id="RHEA-COMP:11605"/>
        <dbReference type="ChEBI" id="CHEBI:15378"/>
        <dbReference type="ChEBI" id="CHEBI:30013"/>
        <dbReference type="ChEBI" id="CHEBI:30616"/>
        <dbReference type="ChEBI" id="CHEBI:61977"/>
        <dbReference type="ChEBI" id="CHEBI:456216"/>
        <dbReference type="EC" id="2.7.11.1"/>
    </reaction>
</comment>
<gene>
    <name evidence="11" type="ORF">CEN50_05130</name>
</gene>
<accession>A0A2N6KJT1</accession>
<keyword evidence="6 9" id="KW-0067">ATP-binding</keyword>
<evidence type="ECO:0000259" key="10">
    <source>
        <dbReference type="PROSITE" id="PS50011"/>
    </source>
</evidence>
<sequence length="368" mass="41699">MNHFSSASKTSSFHADILKETQIGQLCGCSKLFRDRYEILRILGRGGFGVTFLAKDAVLPGNPLCVIKLLCPKVTSRQSRERACMHFKKEAKTLAQLGSHSQIPMLLDYFEINGEFYLVQEYIQGVNLAWEVKRKGPKSEAEVKQFLRELLSVLHYIHKHHVIHRDIKPHNLLRCGDDQRLVLIDFGAVKEELLDAAGAITETNHTHFVGTMGFAPPEQFSLRPVYASDIYAVGVTCLYLLTGKSPLEFDQDPFSGEISWHKQVKVSEHFALVLNKMLKFSLDERFQSADEVMWTLGMESYVPTLTSCLTNQRLGSKTKITNKVTDAYLPPVARTASAIREWQAKLKTRKSIEQGNIYISNSFFNNIN</sequence>
<dbReference type="PROSITE" id="PS50011">
    <property type="entry name" value="PROTEIN_KINASE_DOM"/>
    <property type="match status" value="1"/>
</dbReference>
<dbReference type="AlphaFoldDB" id="A0A2N6KJT1"/>
<evidence type="ECO:0000313" key="11">
    <source>
        <dbReference type="EMBL" id="PLZ99908.1"/>
    </source>
</evidence>
<keyword evidence="5 11" id="KW-0418">Kinase</keyword>
<dbReference type="EMBL" id="NMQA01000054">
    <property type="protein sequence ID" value="PLZ99908.1"/>
    <property type="molecule type" value="Genomic_DNA"/>
</dbReference>
<evidence type="ECO:0000256" key="7">
    <source>
        <dbReference type="ARBA" id="ARBA00047899"/>
    </source>
</evidence>
<dbReference type="Proteomes" id="UP000235025">
    <property type="component" value="Unassembled WGS sequence"/>
</dbReference>
<evidence type="ECO:0000256" key="8">
    <source>
        <dbReference type="ARBA" id="ARBA00048679"/>
    </source>
</evidence>
<keyword evidence="4 9" id="KW-0547">Nucleotide-binding</keyword>
<comment type="caution">
    <text evidence="11">The sequence shown here is derived from an EMBL/GenBank/DDBJ whole genome shotgun (WGS) entry which is preliminary data.</text>
</comment>
<evidence type="ECO:0000256" key="1">
    <source>
        <dbReference type="ARBA" id="ARBA00012513"/>
    </source>
</evidence>
<dbReference type="SUPFAM" id="SSF56112">
    <property type="entry name" value="Protein kinase-like (PK-like)"/>
    <property type="match status" value="1"/>
</dbReference>
<evidence type="ECO:0000256" key="6">
    <source>
        <dbReference type="ARBA" id="ARBA00022840"/>
    </source>
</evidence>
<evidence type="ECO:0000313" key="12">
    <source>
        <dbReference type="Proteomes" id="UP000235025"/>
    </source>
</evidence>
<reference evidence="11 12" key="1">
    <citation type="submission" date="2017-07" db="EMBL/GenBank/DDBJ databases">
        <title>Genomes of Fischerella (Mastigocladus) sp. strains.</title>
        <authorList>
            <person name="Miller S.R."/>
        </authorList>
    </citation>
    <scope>NUCLEOTIDE SEQUENCE [LARGE SCALE GENOMIC DNA]</scope>
    <source>
        <strain evidence="11 12">CCMEE 5268</strain>
    </source>
</reference>
<dbReference type="Pfam" id="PF00069">
    <property type="entry name" value="Pkinase"/>
    <property type="match status" value="1"/>
</dbReference>
<protein>
    <recommendedName>
        <fullName evidence="1">non-specific serine/threonine protein kinase</fullName>
        <ecNumber evidence="1">2.7.11.1</ecNumber>
    </recommendedName>
</protein>
<keyword evidence="3" id="KW-0808">Transferase</keyword>
<dbReference type="PROSITE" id="PS00107">
    <property type="entry name" value="PROTEIN_KINASE_ATP"/>
    <property type="match status" value="1"/>
</dbReference>
<dbReference type="InterPro" id="IPR000719">
    <property type="entry name" value="Prot_kinase_dom"/>
</dbReference>
<dbReference type="GO" id="GO:0005524">
    <property type="term" value="F:ATP binding"/>
    <property type="evidence" value="ECO:0007669"/>
    <property type="project" value="UniProtKB-UniRule"/>
</dbReference>
<name>A0A2N6KJT1_9CYAN</name>
<dbReference type="Gene3D" id="1.10.510.10">
    <property type="entry name" value="Transferase(Phosphotransferase) domain 1"/>
    <property type="match status" value="1"/>
</dbReference>
<dbReference type="EC" id="2.7.11.1" evidence="1"/>
<comment type="catalytic activity">
    <reaction evidence="8">
        <text>L-seryl-[protein] + ATP = O-phospho-L-seryl-[protein] + ADP + H(+)</text>
        <dbReference type="Rhea" id="RHEA:17989"/>
        <dbReference type="Rhea" id="RHEA-COMP:9863"/>
        <dbReference type="Rhea" id="RHEA-COMP:11604"/>
        <dbReference type="ChEBI" id="CHEBI:15378"/>
        <dbReference type="ChEBI" id="CHEBI:29999"/>
        <dbReference type="ChEBI" id="CHEBI:30616"/>
        <dbReference type="ChEBI" id="CHEBI:83421"/>
        <dbReference type="ChEBI" id="CHEBI:456216"/>
        <dbReference type="EC" id="2.7.11.1"/>
    </reaction>
</comment>
<dbReference type="GO" id="GO:0004674">
    <property type="term" value="F:protein serine/threonine kinase activity"/>
    <property type="evidence" value="ECO:0007669"/>
    <property type="project" value="UniProtKB-KW"/>
</dbReference>